<dbReference type="EMBL" id="BPWL01000005">
    <property type="protein sequence ID" value="GJJ10453.1"/>
    <property type="molecule type" value="Genomic_DNA"/>
</dbReference>
<dbReference type="Proteomes" id="UP001050691">
    <property type="component" value="Unassembled WGS sequence"/>
</dbReference>
<dbReference type="InterPro" id="IPR036188">
    <property type="entry name" value="FAD/NAD-bd_sf"/>
</dbReference>
<keyword evidence="2" id="KW-1185">Reference proteome</keyword>
<protein>
    <submittedName>
        <fullName evidence="1">Uncharacterized protein</fullName>
    </submittedName>
</protein>
<dbReference type="AlphaFoldDB" id="A0AAV5ACT2"/>
<evidence type="ECO:0000313" key="2">
    <source>
        <dbReference type="Proteomes" id="UP001050691"/>
    </source>
</evidence>
<organism evidence="1 2">
    <name type="scientific">Clathrus columnatus</name>
    <dbReference type="NCBI Taxonomy" id="1419009"/>
    <lineage>
        <taxon>Eukaryota</taxon>
        <taxon>Fungi</taxon>
        <taxon>Dikarya</taxon>
        <taxon>Basidiomycota</taxon>
        <taxon>Agaricomycotina</taxon>
        <taxon>Agaricomycetes</taxon>
        <taxon>Phallomycetidae</taxon>
        <taxon>Phallales</taxon>
        <taxon>Clathraceae</taxon>
        <taxon>Clathrus</taxon>
    </lineage>
</organism>
<name>A0AAV5ACT2_9AGAM</name>
<evidence type="ECO:0000313" key="1">
    <source>
        <dbReference type="EMBL" id="GJJ10453.1"/>
    </source>
</evidence>
<proteinExistence type="predicted"/>
<comment type="caution">
    <text evidence="1">The sequence shown here is derived from an EMBL/GenBank/DDBJ whole genome shotgun (WGS) entry which is preliminary data.</text>
</comment>
<accession>A0AAV5ACT2</accession>
<dbReference type="SUPFAM" id="SSF51905">
    <property type="entry name" value="FAD/NAD(P)-binding domain"/>
    <property type="match status" value="1"/>
</dbReference>
<reference evidence="1" key="1">
    <citation type="submission" date="2021-10" db="EMBL/GenBank/DDBJ databases">
        <title>De novo Genome Assembly of Clathrus columnatus (Basidiomycota, Fungi) Using Illumina and Nanopore Sequence Data.</title>
        <authorList>
            <person name="Ogiso-Tanaka E."/>
            <person name="Itagaki H."/>
            <person name="Hosoya T."/>
            <person name="Hosaka K."/>
        </authorList>
    </citation>
    <scope>NUCLEOTIDE SEQUENCE</scope>
    <source>
        <strain evidence="1">MO-923</strain>
    </source>
</reference>
<sequence>MRHYTGLALGVGGGYVLCRTAAILIRKYFITKLTALNEFAEIGTKSTRKFDKLRGTAVICGGSIAGLLTAKVCSDHFEDVIIVEAEEWVTTPESCAREPRKELFDKKRSHISQYKAAHNYQPLLVATLLKWFPNVKEEIQKLGGKLVPPEYPASLSGLPIQPVAYPKGYTEILMMRRSVFETLIRSLILNSCKNVCYMAGTAVGLEQSSGSGVPVITGVRVRNLLGEESILPTVLAVDCTGAGASGFRWLRELAATAGNEKAVQKLDNLRQTYNPKQSYRTCNFVVPPDLVPRLIEIGYPQWDLSGFVYAVLPDPKLDSKFLGITVRDNNYCEYVLGGWAVDDEISTIQDIRTYLSSLKLYKPLPDLAWKTLDLFEEYTVPLSVETTRLGTAVYIQYNLYDNLPSNFIAIGDSVMKVNPIKAVGCTKACIEALSLNGLLNKCYPRKGRKTDDHDVLPKDFSKRFFKLQAARTGSSWNSYKAEDYAYATTVPSKGDDPQKYGKSQRDFGRLIIQSLFVKDNELSLTFANVRGFLAPPTDLFSPSVLLKLLWIKLFEKSPLL</sequence>
<gene>
    <name evidence="1" type="ORF">Clacol_004679</name>
</gene>